<evidence type="ECO:0000256" key="1">
    <source>
        <dbReference type="ARBA" id="ARBA00023002"/>
    </source>
</evidence>
<dbReference type="SUPFAM" id="SSF51905">
    <property type="entry name" value="FAD/NAD(P)-binding domain"/>
    <property type="match status" value="2"/>
</dbReference>
<gene>
    <name evidence="2" type="ORF">BP5796_09354</name>
</gene>
<dbReference type="GO" id="GO:0050660">
    <property type="term" value="F:flavin adenine dinucleotide binding"/>
    <property type="evidence" value="ECO:0007669"/>
    <property type="project" value="TreeGrafter"/>
</dbReference>
<evidence type="ECO:0000313" key="3">
    <source>
        <dbReference type="Proteomes" id="UP000256328"/>
    </source>
</evidence>
<keyword evidence="1" id="KW-0560">Oxidoreductase</keyword>
<dbReference type="InterPro" id="IPR036188">
    <property type="entry name" value="FAD/NAD-bd_sf"/>
</dbReference>
<proteinExistence type="predicted"/>
<dbReference type="Proteomes" id="UP000256328">
    <property type="component" value="Unassembled WGS sequence"/>
</dbReference>
<dbReference type="AlphaFoldDB" id="A0A3D8QXW3"/>
<dbReference type="OrthoDB" id="74360at2759"/>
<comment type="caution">
    <text evidence="2">The sequence shown here is derived from an EMBL/GenBank/DDBJ whole genome shotgun (WGS) entry which is preliminary data.</text>
</comment>
<dbReference type="PRINTS" id="PR00411">
    <property type="entry name" value="PNDRDTASEI"/>
</dbReference>
<dbReference type="PANTHER" id="PTHR43539:SF24">
    <property type="entry name" value="FAD_NAD(P)-BINDING DOMAIN-CONTAINING PROTEIN-RELATED"/>
    <property type="match status" value="1"/>
</dbReference>
<sequence>MDNPAVPLPKLVLHDVANRESIDPRSIVKRWLANLEEKISQDDLGNISSLFIDDCWWRDIVGLSWDITTKRGMSEVSQYLQSQAKKSGFGQLNVIDQGALQPRLSDMGGLIWIESGFTFVTKTGTGRGIVRLANVGSLQWNAWIVHTSLDELSGFPEHSPEGTSDDNETKDIQALIVGAGQSGLALAARLKALDIKSLIVDKLPEIGDSWKRRYESIRSHTPRYTDQFPYLKYPSDYPEFLTRDNIISWMKHYQKVMGLNVELGVTVGKVDYNDSSRQYTVVIKSQDGSERVLTPRHLILATGLLCDIPDRPEFENESSFAGQIYHSINHKSASLIPGLGEKKVVIIGAGTSAYDIAQDFVNYGAKDVTIIQRSPLFVLSMDAQDKFLLAGWQLMPVEDADLVGNSFPFPVALTICLGATYMMAQHDAKLLSGLEKAGLAIKRGEDGVGILHYQALKAGHFYIDQGACEMIVDGRIKIRRSQGGIKGFDDSAIILDDGTRVEADIAIVATGFKRHSGIAEEIMGKDVIAKVGQMGELDAETERTAWWRPTGAPGFWYMTGSFLWSRSFSKPLALQIKAIEEGLNPDYYSSSM</sequence>
<dbReference type="GO" id="GO:0004497">
    <property type="term" value="F:monooxygenase activity"/>
    <property type="evidence" value="ECO:0007669"/>
    <property type="project" value="TreeGrafter"/>
</dbReference>
<evidence type="ECO:0000313" key="2">
    <source>
        <dbReference type="EMBL" id="RDW66605.1"/>
    </source>
</evidence>
<dbReference type="EMBL" id="PDLN01000014">
    <property type="protein sequence ID" value="RDW66605.1"/>
    <property type="molecule type" value="Genomic_DNA"/>
</dbReference>
<dbReference type="InterPro" id="IPR050982">
    <property type="entry name" value="Auxin_biosynth/cation_transpt"/>
</dbReference>
<organism evidence="2 3">
    <name type="scientific">Coleophoma crateriformis</name>
    <dbReference type="NCBI Taxonomy" id="565419"/>
    <lineage>
        <taxon>Eukaryota</taxon>
        <taxon>Fungi</taxon>
        <taxon>Dikarya</taxon>
        <taxon>Ascomycota</taxon>
        <taxon>Pezizomycotina</taxon>
        <taxon>Leotiomycetes</taxon>
        <taxon>Helotiales</taxon>
        <taxon>Dermateaceae</taxon>
        <taxon>Coleophoma</taxon>
    </lineage>
</organism>
<keyword evidence="3" id="KW-1185">Reference proteome</keyword>
<name>A0A3D8QXW3_9HELO</name>
<protein>
    <submittedName>
        <fullName evidence="2">Uncharacterized protein</fullName>
    </submittedName>
</protein>
<accession>A0A3D8QXW3</accession>
<dbReference type="Gene3D" id="3.50.50.60">
    <property type="entry name" value="FAD/NAD(P)-binding domain"/>
    <property type="match status" value="1"/>
</dbReference>
<reference evidence="2 3" key="1">
    <citation type="journal article" date="2018" name="IMA Fungus">
        <title>IMA Genome-F 9: Draft genome sequence of Annulohypoxylon stygium, Aspergillus mulundensis, Berkeleyomyces basicola (syn. Thielaviopsis basicola), Ceratocystis smalleyi, two Cercospora beticola strains, Coleophoma cylindrospora, Fusarium fracticaudum, Phialophora cf. hyalina, and Morchella septimelata.</title>
        <authorList>
            <person name="Wingfield B.D."/>
            <person name="Bills G.F."/>
            <person name="Dong Y."/>
            <person name="Huang W."/>
            <person name="Nel W.J."/>
            <person name="Swalarsk-Parry B.S."/>
            <person name="Vaghefi N."/>
            <person name="Wilken P.M."/>
            <person name="An Z."/>
            <person name="de Beer Z.W."/>
            <person name="De Vos L."/>
            <person name="Chen L."/>
            <person name="Duong T.A."/>
            <person name="Gao Y."/>
            <person name="Hammerbacher A."/>
            <person name="Kikkert J.R."/>
            <person name="Li Y."/>
            <person name="Li H."/>
            <person name="Li K."/>
            <person name="Li Q."/>
            <person name="Liu X."/>
            <person name="Ma X."/>
            <person name="Naidoo K."/>
            <person name="Pethybridge S.J."/>
            <person name="Sun J."/>
            <person name="Steenkamp E.T."/>
            <person name="van der Nest M.A."/>
            <person name="van Wyk S."/>
            <person name="Wingfield M.J."/>
            <person name="Xiong C."/>
            <person name="Yue Q."/>
            <person name="Zhang X."/>
        </authorList>
    </citation>
    <scope>NUCLEOTIDE SEQUENCE [LARGE SCALE GENOMIC DNA]</scope>
    <source>
        <strain evidence="2 3">BP5796</strain>
    </source>
</reference>
<dbReference type="PANTHER" id="PTHR43539">
    <property type="entry name" value="FLAVIN-BINDING MONOOXYGENASE-LIKE PROTEIN (AFU_ORTHOLOGUE AFUA_4G09220)"/>
    <property type="match status" value="1"/>
</dbReference>
<dbReference type="Pfam" id="PF13738">
    <property type="entry name" value="Pyr_redox_3"/>
    <property type="match status" value="1"/>
</dbReference>